<evidence type="ECO:0000313" key="3">
    <source>
        <dbReference type="Proteomes" id="UP000076798"/>
    </source>
</evidence>
<gene>
    <name evidence="2" type="ORF">SISSUDRAFT_1067558</name>
</gene>
<reference evidence="2 3" key="1">
    <citation type="journal article" date="2016" name="Mol. Biol. Evol.">
        <title>Comparative Genomics of Early-Diverging Mushroom-Forming Fungi Provides Insights into the Origins of Lignocellulose Decay Capabilities.</title>
        <authorList>
            <person name="Nagy L.G."/>
            <person name="Riley R."/>
            <person name="Tritt A."/>
            <person name="Adam C."/>
            <person name="Daum C."/>
            <person name="Floudas D."/>
            <person name="Sun H."/>
            <person name="Yadav J.S."/>
            <person name="Pangilinan J."/>
            <person name="Larsson K.H."/>
            <person name="Matsuura K."/>
            <person name="Barry K."/>
            <person name="Labutti K."/>
            <person name="Kuo R."/>
            <person name="Ohm R.A."/>
            <person name="Bhattacharya S.S."/>
            <person name="Shirouzu T."/>
            <person name="Yoshinaga Y."/>
            <person name="Martin F.M."/>
            <person name="Grigoriev I.V."/>
            <person name="Hibbett D.S."/>
        </authorList>
    </citation>
    <scope>NUCLEOTIDE SEQUENCE [LARGE SCALE GENOMIC DNA]</scope>
    <source>
        <strain evidence="2 3">HHB10207 ss-3</strain>
    </source>
</reference>
<evidence type="ECO:0000256" key="1">
    <source>
        <dbReference type="SAM" id="MobiDB-lite"/>
    </source>
</evidence>
<name>A0A165WZK0_9AGAM</name>
<feature type="region of interest" description="Disordered" evidence="1">
    <location>
        <begin position="43"/>
        <end position="63"/>
    </location>
</feature>
<dbReference type="Proteomes" id="UP000076798">
    <property type="component" value="Unassembled WGS sequence"/>
</dbReference>
<sequence>MPSPTLSPPSRKPPIYHTTILIAQIIPTCTTTSRRFLEYSRPDPGALQQQRRQAISPMKTRSMQRRDRWYRDCARVKTGKRAKGNGGNINTRRWSFTHSLDLPPSIRHRRSLIPSHPFVDHSSPPSRRRRRIRSQSIPMDFAFLVDLHAIHEANAFNAWLDHALFEVRQNWHLETNVWMADQGYPTFEWFPEGEPRSISLRKIRRFALRFNSARARRGRRKMAIWTETRWGTLAPMCMDFFEAYHGAVGIAVAHA</sequence>
<accession>A0A165WZK0</accession>
<keyword evidence="3" id="KW-1185">Reference proteome</keyword>
<evidence type="ECO:0000313" key="2">
    <source>
        <dbReference type="EMBL" id="KZT31684.1"/>
    </source>
</evidence>
<proteinExistence type="predicted"/>
<dbReference type="AlphaFoldDB" id="A0A165WZK0"/>
<protein>
    <submittedName>
        <fullName evidence="2">Uncharacterized protein</fullName>
    </submittedName>
</protein>
<organism evidence="2 3">
    <name type="scientific">Sistotremastrum suecicum HHB10207 ss-3</name>
    <dbReference type="NCBI Taxonomy" id="1314776"/>
    <lineage>
        <taxon>Eukaryota</taxon>
        <taxon>Fungi</taxon>
        <taxon>Dikarya</taxon>
        <taxon>Basidiomycota</taxon>
        <taxon>Agaricomycotina</taxon>
        <taxon>Agaricomycetes</taxon>
        <taxon>Sistotremastrales</taxon>
        <taxon>Sistotremastraceae</taxon>
        <taxon>Sistotremastrum</taxon>
    </lineage>
</organism>
<dbReference type="EMBL" id="KV428491">
    <property type="protein sequence ID" value="KZT31684.1"/>
    <property type="molecule type" value="Genomic_DNA"/>
</dbReference>